<proteinExistence type="predicted"/>
<dbReference type="Proteomes" id="UP000254716">
    <property type="component" value="Unassembled WGS sequence"/>
</dbReference>
<evidence type="ECO:0000313" key="3">
    <source>
        <dbReference type="EMBL" id="STM10986.1"/>
    </source>
</evidence>
<gene>
    <name evidence="1" type="ORF">NCTC10767_03074</name>
    <name evidence="3" type="ORF">NCTC7922_01514</name>
    <name evidence="2" type="ORF">NCTC9081_05003</name>
</gene>
<evidence type="ECO:0000313" key="1">
    <source>
        <dbReference type="EMBL" id="STC83655.1"/>
    </source>
</evidence>
<reference evidence="4 5" key="1">
    <citation type="submission" date="2018-06" db="EMBL/GenBank/DDBJ databases">
        <authorList>
            <consortium name="Pathogen Informatics"/>
            <person name="Doyle S."/>
        </authorList>
    </citation>
    <scope>NUCLEOTIDE SEQUENCE [LARGE SCALE GENOMIC DNA]</scope>
    <source>
        <strain evidence="1 5">NCTC10767</strain>
        <strain evidence="3 4">NCTC7922</strain>
        <strain evidence="2 6">NCTC9081</strain>
    </source>
</reference>
<dbReference type="EMBL" id="UGFC01000005">
    <property type="protein sequence ID" value="STM10986.1"/>
    <property type="molecule type" value="Genomic_DNA"/>
</dbReference>
<evidence type="ECO:0000313" key="5">
    <source>
        <dbReference type="Proteomes" id="UP000254647"/>
    </source>
</evidence>
<organism evidence="2 6">
    <name type="scientific">Escherichia coli</name>
    <dbReference type="NCBI Taxonomy" id="562"/>
    <lineage>
        <taxon>Bacteria</taxon>
        <taxon>Pseudomonadati</taxon>
        <taxon>Pseudomonadota</taxon>
        <taxon>Gammaproteobacteria</taxon>
        <taxon>Enterobacterales</taxon>
        <taxon>Enterobacteriaceae</taxon>
        <taxon>Escherichia</taxon>
    </lineage>
</organism>
<dbReference type="Proteomes" id="UP000254174">
    <property type="component" value="Unassembled WGS sequence"/>
</dbReference>
<evidence type="ECO:0000313" key="4">
    <source>
        <dbReference type="Proteomes" id="UP000254174"/>
    </source>
</evidence>
<dbReference type="EMBL" id="UGCV01000008">
    <property type="protein sequence ID" value="STJ19469.1"/>
    <property type="molecule type" value="Genomic_DNA"/>
</dbReference>
<evidence type="ECO:0000313" key="6">
    <source>
        <dbReference type="Proteomes" id="UP000254716"/>
    </source>
</evidence>
<dbReference type="Proteomes" id="UP000254647">
    <property type="component" value="Unassembled WGS sequence"/>
</dbReference>
<name>A0A2X1PCQ3_ECOLX</name>
<sequence>MKMIKMDWKFLLVWLIPFLWVVAQLITAIKG</sequence>
<dbReference type="EMBL" id="UFXW01000004">
    <property type="protein sequence ID" value="STC83655.1"/>
    <property type="molecule type" value="Genomic_DNA"/>
</dbReference>
<accession>A0A2X1PCQ3</accession>
<protein>
    <submittedName>
        <fullName evidence="2">Prophage protein</fullName>
    </submittedName>
</protein>
<evidence type="ECO:0000313" key="2">
    <source>
        <dbReference type="EMBL" id="STJ19469.1"/>
    </source>
</evidence>
<dbReference type="AlphaFoldDB" id="A0A2X1PCQ3"/>